<dbReference type="PATRIC" id="fig|76859.3.peg.1258"/>
<dbReference type="AlphaFoldDB" id="A0A0M5MCF9"/>
<dbReference type="EMBL" id="CP012713">
    <property type="protein sequence ID" value="ALF17801.1"/>
    <property type="molecule type" value="Genomic_DNA"/>
</dbReference>
<organism evidence="2 3">
    <name type="scientific">Fusobacterium animalis</name>
    <dbReference type="NCBI Taxonomy" id="76859"/>
    <lineage>
        <taxon>Bacteria</taxon>
        <taxon>Fusobacteriati</taxon>
        <taxon>Fusobacteriota</taxon>
        <taxon>Fusobacteriia</taxon>
        <taxon>Fusobacteriales</taxon>
        <taxon>Fusobacteriaceae</taxon>
        <taxon>Fusobacterium</taxon>
    </lineage>
</organism>
<feature type="transmembrane region" description="Helical" evidence="1">
    <location>
        <begin position="42"/>
        <end position="61"/>
    </location>
</feature>
<keyword evidence="1" id="KW-1133">Transmembrane helix</keyword>
<accession>A0A0M5MCF9</accession>
<gene>
    <name evidence="2" type="ORF">RN98_06285</name>
</gene>
<evidence type="ECO:0000313" key="3">
    <source>
        <dbReference type="Proteomes" id="UP000063147"/>
    </source>
</evidence>
<reference evidence="3" key="1">
    <citation type="submission" date="2015-09" db="EMBL/GenBank/DDBJ databases">
        <authorList>
            <person name="Kook J.-K."/>
            <person name="Park S.-N."/>
            <person name="Lim Y.K."/>
            <person name="Jo E."/>
        </authorList>
    </citation>
    <scope>NUCLEOTIDE SEQUENCE [LARGE SCALE GENOMIC DNA]</scope>
    <source>
        <strain evidence="3">KCOM 1279</strain>
    </source>
</reference>
<keyword evidence="1" id="KW-0812">Transmembrane</keyword>
<evidence type="ECO:0000256" key="1">
    <source>
        <dbReference type="SAM" id="Phobius"/>
    </source>
</evidence>
<dbReference type="Proteomes" id="UP000063147">
    <property type="component" value="Chromosome"/>
</dbReference>
<feature type="transmembrane region" description="Helical" evidence="1">
    <location>
        <begin position="12"/>
        <end position="36"/>
    </location>
</feature>
<dbReference type="RefSeq" id="WP_060676184.1">
    <property type="nucleotide sequence ID" value="NZ_CP012713.1"/>
</dbReference>
<keyword evidence="1" id="KW-0472">Membrane</keyword>
<dbReference type="OrthoDB" id="88431at2"/>
<sequence length="310" mass="36738">MKKIKNDSQPYALYIFATIFLLFAASFVGLCFYISLLVFDGINFLSIFGTLLPTIFFYLIMRAIKNGILYFIPREECYVEGDNLIYKRILFSKFILKEIKILLLDIQDIIDRGYKIPKTNGDYLNPLNYITTFFKPYERILIELKSGKNYKIFVDANPYPYTKFFPSHDDNKFIKNYNNLKELVIREQSKIFFNQKIENLIKKYNSPLDERYDFILNKIVDEGILFITKKNNNYIINGSYDAIEHLEIFKNMYFEEADLDIFYSYVLSKKENQDKKALVGYNGIDGKEITMLKLKEDINKIRDSRSTFKN</sequence>
<name>A0A0M5MCF9_9FUSO</name>
<proteinExistence type="predicted"/>
<evidence type="ECO:0000313" key="2">
    <source>
        <dbReference type="EMBL" id="ALF17801.1"/>
    </source>
</evidence>
<protein>
    <submittedName>
        <fullName evidence="2">Uncharacterized protein</fullName>
    </submittedName>
</protein>